<dbReference type="AlphaFoldDB" id="A0AAE3W8F3"/>
<dbReference type="PANTHER" id="PTHR43190:SF3">
    <property type="entry name" value="N-ACETYL-D-GLUCOSAMINE KINASE"/>
    <property type="match status" value="1"/>
</dbReference>
<evidence type="ECO:0000313" key="2">
    <source>
        <dbReference type="EMBL" id="MDQ0371541.1"/>
    </source>
</evidence>
<dbReference type="EMBL" id="JAUSUZ010000001">
    <property type="protein sequence ID" value="MDQ0371541.1"/>
    <property type="molecule type" value="Genomic_DNA"/>
</dbReference>
<evidence type="ECO:0000259" key="1">
    <source>
        <dbReference type="Pfam" id="PF01869"/>
    </source>
</evidence>
<comment type="caution">
    <text evidence="2">The sequence shown here is derived from an EMBL/GenBank/DDBJ whole genome shotgun (WGS) entry which is preliminary data.</text>
</comment>
<sequence length="312" mass="29918">MTLVVGVDVGGSGVRARAELDGHVRSERTISGPVRISGPGLAPVVAELVRSLTSPAVPDAVAIGCAGVATFGAALRDPLVAAVPGARVAVCSDLLTAYLGGLGIPAATLLGGGGSGAVLAAGTGAVAFGGGPGTGWRRADGWGHLLGDDGGGAWIGRAGLRAALRACDGRPGGSAALRDLMRSRLGDPGTVVAGLTGRTARAGALAAFAPSVIEAAAGDPVAAAILAEAAGHLADTARAVAASPDVAVVGNLVRPGGPLAALLEHALRTRGLRPVPAAGTPLDGAVTLAGALLRRGTLPAALATAGALTTHG</sequence>
<feature type="domain" description="ATPase BadF/BadG/BcrA/BcrD type" evidence="1">
    <location>
        <begin position="5"/>
        <end position="242"/>
    </location>
</feature>
<keyword evidence="2" id="KW-0418">Kinase</keyword>
<reference evidence="2 3" key="1">
    <citation type="submission" date="2023-07" db="EMBL/GenBank/DDBJ databases">
        <title>Sequencing the genomes of 1000 actinobacteria strains.</title>
        <authorList>
            <person name="Klenk H.-P."/>
        </authorList>
    </citation>
    <scope>NUCLEOTIDE SEQUENCE [LARGE SCALE GENOMIC DNA]</scope>
    <source>
        <strain evidence="2 3">DSM 44709</strain>
    </source>
</reference>
<proteinExistence type="predicted"/>
<dbReference type="Proteomes" id="UP001240236">
    <property type="component" value="Unassembled WGS sequence"/>
</dbReference>
<dbReference type="Gene3D" id="3.30.420.40">
    <property type="match status" value="2"/>
</dbReference>
<dbReference type="SUPFAM" id="SSF53067">
    <property type="entry name" value="Actin-like ATPase domain"/>
    <property type="match status" value="2"/>
</dbReference>
<accession>A0AAE3W8F3</accession>
<evidence type="ECO:0000313" key="3">
    <source>
        <dbReference type="Proteomes" id="UP001240236"/>
    </source>
</evidence>
<dbReference type="Pfam" id="PF01869">
    <property type="entry name" value="BcrAD_BadFG"/>
    <property type="match status" value="1"/>
</dbReference>
<organism evidence="2 3">
    <name type="scientific">Catenuloplanes indicus</name>
    <dbReference type="NCBI Taxonomy" id="137267"/>
    <lineage>
        <taxon>Bacteria</taxon>
        <taxon>Bacillati</taxon>
        <taxon>Actinomycetota</taxon>
        <taxon>Actinomycetes</taxon>
        <taxon>Micromonosporales</taxon>
        <taxon>Micromonosporaceae</taxon>
        <taxon>Catenuloplanes</taxon>
    </lineage>
</organism>
<dbReference type="InterPro" id="IPR052519">
    <property type="entry name" value="Euk-type_GlcNAc_Kinase"/>
</dbReference>
<dbReference type="GO" id="GO:0016301">
    <property type="term" value="F:kinase activity"/>
    <property type="evidence" value="ECO:0007669"/>
    <property type="project" value="UniProtKB-KW"/>
</dbReference>
<gene>
    <name evidence="2" type="ORF">J2S42_008210</name>
</gene>
<protein>
    <submittedName>
        <fullName evidence="2">N-acetylglucosamine kinase-like BadF-type ATPase</fullName>
    </submittedName>
</protein>
<dbReference type="RefSeq" id="WP_307248416.1">
    <property type="nucleotide sequence ID" value="NZ_JAUSUZ010000001.1"/>
</dbReference>
<dbReference type="InterPro" id="IPR002731">
    <property type="entry name" value="ATPase_BadF"/>
</dbReference>
<dbReference type="InterPro" id="IPR043129">
    <property type="entry name" value="ATPase_NBD"/>
</dbReference>
<keyword evidence="2" id="KW-0808">Transferase</keyword>
<name>A0AAE3W8F3_9ACTN</name>
<dbReference type="PANTHER" id="PTHR43190">
    <property type="entry name" value="N-ACETYL-D-GLUCOSAMINE KINASE"/>
    <property type="match status" value="1"/>
</dbReference>
<keyword evidence="3" id="KW-1185">Reference proteome</keyword>